<evidence type="ECO:0000313" key="3">
    <source>
        <dbReference type="Proteomes" id="UP001139336"/>
    </source>
</evidence>
<dbReference type="PROSITE" id="PS50172">
    <property type="entry name" value="BRCT"/>
    <property type="match status" value="1"/>
</dbReference>
<dbReference type="GO" id="GO:0003676">
    <property type="term" value="F:nucleic acid binding"/>
    <property type="evidence" value="ECO:0007669"/>
    <property type="project" value="InterPro"/>
</dbReference>
<dbReference type="InterPro" id="IPR012337">
    <property type="entry name" value="RNaseH-like_sf"/>
</dbReference>
<dbReference type="SUPFAM" id="SSF53098">
    <property type="entry name" value="Ribonuclease H-like"/>
    <property type="match status" value="1"/>
</dbReference>
<dbReference type="Pfam" id="PF00533">
    <property type="entry name" value="BRCT"/>
    <property type="match status" value="1"/>
</dbReference>
<dbReference type="AlphaFoldDB" id="A0A9X1QMP3"/>
<accession>A0A9X1QMP3</accession>
<sequence>MQEFVALDFETANEQRCSACSVGLVAFDTNGEVSDRFDQILRPHPDVDYFNPVNTWVHGMTAADVADAPQWSDIKSAVDSFIGDRPLVAHNMAFDGFVLSDLNALYGCEDYPNRRYCTLRLARRLLADKLQRKSLDRLFDYYFPGDSFAHHDASSDAEVCGRIFARMQSQWGIDYLSELCPPTGSVRKRGSTSGRSVTKQGLEELITQYSNPEALAGETVVFTGTLQRGQRSVIQALVKELGGTPDKSLTKRTTILVVGIPNPGAFAEGATASRKLTKATQLRESGSPIQVMSEEEFFHRLEK</sequence>
<proteinExistence type="predicted"/>
<keyword evidence="3" id="KW-1185">Reference proteome</keyword>
<comment type="caution">
    <text evidence="2">The sequence shown here is derived from an EMBL/GenBank/DDBJ whole genome shotgun (WGS) entry which is preliminary data.</text>
</comment>
<dbReference type="CDD" id="cd17748">
    <property type="entry name" value="BRCT_DNA_ligase_like"/>
    <property type="match status" value="1"/>
</dbReference>
<feature type="domain" description="BRCT" evidence="1">
    <location>
        <begin position="210"/>
        <end position="303"/>
    </location>
</feature>
<dbReference type="SUPFAM" id="SSF52113">
    <property type="entry name" value="BRCT domain"/>
    <property type="match status" value="1"/>
</dbReference>
<dbReference type="GO" id="GO:0008408">
    <property type="term" value="F:3'-5' exonuclease activity"/>
    <property type="evidence" value="ECO:0007669"/>
    <property type="project" value="TreeGrafter"/>
</dbReference>
<dbReference type="Gene3D" id="3.30.420.10">
    <property type="entry name" value="Ribonuclease H-like superfamily/Ribonuclease H"/>
    <property type="match status" value="1"/>
</dbReference>
<dbReference type="InterPro" id="IPR013520">
    <property type="entry name" value="Ribonucl_H"/>
</dbReference>
<dbReference type="PANTHER" id="PTHR30231">
    <property type="entry name" value="DNA POLYMERASE III SUBUNIT EPSILON"/>
    <property type="match status" value="1"/>
</dbReference>
<dbReference type="InterPro" id="IPR001357">
    <property type="entry name" value="BRCT_dom"/>
</dbReference>
<dbReference type="Proteomes" id="UP001139336">
    <property type="component" value="Unassembled WGS sequence"/>
</dbReference>
<organism evidence="2 3">
    <name type="scientific">Corynebacterium uropygiale</name>
    <dbReference type="NCBI Taxonomy" id="1775911"/>
    <lineage>
        <taxon>Bacteria</taxon>
        <taxon>Bacillati</taxon>
        <taxon>Actinomycetota</taxon>
        <taxon>Actinomycetes</taxon>
        <taxon>Mycobacteriales</taxon>
        <taxon>Corynebacteriaceae</taxon>
        <taxon>Corynebacterium</taxon>
    </lineage>
</organism>
<dbReference type="SMART" id="SM00479">
    <property type="entry name" value="EXOIII"/>
    <property type="match status" value="1"/>
</dbReference>
<evidence type="ECO:0000313" key="2">
    <source>
        <dbReference type="EMBL" id="MCF4006147.1"/>
    </source>
</evidence>
<name>A0A9X1QMP3_9CORY</name>
<dbReference type="Gene3D" id="3.40.50.10190">
    <property type="entry name" value="BRCT domain"/>
    <property type="match status" value="1"/>
</dbReference>
<gene>
    <name evidence="2" type="ORF">L1O03_03005</name>
</gene>
<reference evidence="2" key="1">
    <citation type="submission" date="2022-01" db="EMBL/GenBank/DDBJ databases">
        <title>Corynebacterium sp. nov isolated from isolated from the feces of the greater white-fronted geese (Anser albifrons) at Poyang Lake, PR China.</title>
        <authorList>
            <person name="Liu Q."/>
        </authorList>
    </citation>
    <scope>NUCLEOTIDE SEQUENCE</scope>
    <source>
        <strain evidence="2">JCM 32435</strain>
    </source>
</reference>
<dbReference type="InterPro" id="IPR036420">
    <property type="entry name" value="BRCT_dom_sf"/>
</dbReference>
<dbReference type="GO" id="GO:0005829">
    <property type="term" value="C:cytosol"/>
    <property type="evidence" value="ECO:0007669"/>
    <property type="project" value="TreeGrafter"/>
</dbReference>
<dbReference type="PANTHER" id="PTHR30231:SF42">
    <property type="entry name" value="EXONUCLEASE"/>
    <property type="match status" value="1"/>
</dbReference>
<dbReference type="RefSeq" id="WP_236117922.1">
    <property type="nucleotide sequence ID" value="NZ_JAKGSI010000001.1"/>
</dbReference>
<dbReference type="Pfam" id="PF00929">
    <property type="entry name" value="RNase_T"/>
    <property type="match status" value="1"/>
</dbReference>
<dbReference type="InterPro" id="IPR036397">
    <property type="entry name" value="RNaseH_sf"/>
</dbReference>
<evidence type="ECO:0000259" key="1">
    <source>
        <dbReference type="PROSITE" id="PS50172"/>
    </source>
</evidence>
<dbReference type="EMBL" id="JAKGSI010000001">
    <property type="protein sequence ID" value="MCF4006147.1"/>
    <property type="molecule type" value="Genomic_DNA"/>
</dbReference>
<protein>
    <submittedName>
        <fullName evidence="2">3'-5' exoribonuclease</fullName>
    </submittedName>
</protein>